<accession>A0AAV7IDN2</accession>
<sequence length="157" mass="17750">MVERQDLGYYDVEPSGVALEPRAFVAPLSSLRLLRTQRKKETMGIKLCEYRYKRGFLLRRCYLQVTTDTSETHKSLCPTAESIHGERRELITSNVAGRGNKTNRDDGDEDEGSGMEGKHGEFTAQKKTICYSPVTQTHMTLFQVAFYGPAVVLLVQQ</sequence>
<protein>
    <submittedName>
        <fullName evidence="2">Uncharacterized protein</fullName>
    </submittedName>
</protein>
<comment type="caution">
    <text evidence="2">The sequence shown here is derived from an EMBL/GenBank/DDBJ whole genome shotgun (WGS) entry which is preliminary data.</text>
</comment>
<name>A0AAV7IDN2_COTGL</name>
<gene>
    <name evidence="2" type="ORF">KQX54_019191</name>
</gene>
<evidence type="ECO:0000256" key="1">
    <source>
        <dbReference type="SAM" id="MobiDB-lite"/>
    </source>
</evidence>
<keyword evidence="3" id="KW-1185">Reference proteome</keyword>
<evidence type="ECO:0000313" key="2">
    <source>
        <dbReference type="EMBL" id="KAH0550405.1"/>
    </source>
</evidence>
<dbReference type="EMBL" id="JAHXZJ010001864">
    <property type="protein sequence ID" value="KAH0550405.1"/>
    <property type="molecule type" value="Genomic_DNA"/>
</dbReference>
<evidence type="ECO:0000313" key="3">
    <source>
        <dbReference type="Proteomes" id="UP000826195"/>
    </source>
</evidence>
<reference evidence="2 3" key="1">
    <citation type="journal article" date="2021" name="J. Hered.">
        <title>A chromosome-level genome assembly of the parasitoid wasp, Cotesia glomerata (Hymenoptera: Braconidae).</title>
        <authorList>
            <person name="Pinto B.J."/>
            <person name="Weis J.J."/>
            <person name="Gamble T."/>
            <person name="Ode P.J."/>
            <person name="Paul R."/>
            <person name="Zaspel J.M."/>
        </authorList>
    </citation>
    <scope>NUCLEOTIDE SEQUENCE [LARGE SCALE GENOMIC DNA]</scope>
    <source>
        <strain evidence="2">CgM1</strain>
    </source>
</reference>
<proteinExistence type="predicted"/>
<dbReference type="AlphaFoldDB" id="A0AAV7IDN2"/>
<feature type="region of interest" description="Disordered" evidence="1">
    <location>
        <begin position="93"/>
        <end position="119"/>
    </location>
</feature>
<organism evidence="2 3">
    <name type="scientific">Cotesia glomerata</name>
    <name type="common">Lepidopteran parasitic wasp</name>
    <name type="synonym">Apanteles glomeratus</name>
    <dbReference type="NCBI Taxonomy" id="32391"/>
    <lineage>
        <taxon>Eukaryota</taxon>
        <taxon>Metazoa</taxon>
        <taxon>Ecdysozoa</taxon>
        <taxon>Arthropoda</taxon>
        <taxon>Hexapoda</taxon>
        <taxon>Insecta</taxon>
        <taxon>Pterygota</taxon>
        <taxon>Neoptera</taxon>
        <taxon>Endopterygota</taxon>
        <taxon>Hymenoptera</taxon>
        <taxon>Apocrita</taxon>
        <taxon>Ichneumonoidea</taxon>
        <taxon>Braconidae</taxon>
        <taxon>Microgastrinae</taxon>
        <taxon>Cotesia</taxon>
    </lineage>
</organism>
<dbReference type="Proteomes" id="UP000826195">
    <property type="component" value="Unassembled WGS sequence"/>
</dbReference>